<dbReference type="InterPro" id="IPR036104">
    <property type="entry name" value="BFN_sf"/>
</dbReference>
<accession>X1TQE6</accession>
<evidence type="ECO:0000259" key="1">
    <source>
        <dbReference type="PROSITE" id="PS51658"/>
    </source>
</evidence>
<dbReference type="PANTHER" id="PTHR15160:SF1">
    <property type="entry name" value="VON HIPPEL-LINDAU DISEASE TUMOR SUPPRESSOR"/>
    <property type="match status" value="1"/>
</dbReference>
<comment type="caution">
    <text evidence="2">The sequence shown here is derived from an EMBL/GenBank/DDBJ whole genome shotgun (WGS) entry which is preliminary data.</text>
</comment>
<dbReference type="EMBL" id="BARW01013659">
    <property type="protein sequence ID" value="GAI82274.1"/>
    <property type="molecule type" value="Genomic_DNA"/>
</dbReference>
<dbReference type="SUPFAM" id="SSF103256">
    <property type="entry name" value="Hypothetical protein TM0160"/>
    <property type="match status" value="1"/>
</dbReference>
<gene>
    <name evidence="2" type="ORF">S12H4_24864</name>
</gene>
<dbReference type="InterPro" id="IPR003729">
    <property type="entry name" value="Bi_nuclease_dom"/>
</dbReference>
<feature type="domain" description="BFN" evidence="1">
    <location>
        <begin position="1"/>
        <end position="116"/>
    </location>
</feature>
<dbReference type="PANTHER" id="PTHR15160">
    <property type="entry name" value="VON HIPPEL-LINDAU PROTEIN"/>
    <property type="match status" value="1"/>
</dbReference>
<feature type="non-terminal residue" evidence="2">
    <location>
        <position position="127"/>
    </location>
</feature>
<reference evidence="2" key="1">
    <citation type="journal article" date="2014" name="Front. Microbiol.">
        <title>High frequency of phylogenetically diverse reductive dehalogenase-homologous genes in deep subseafloor sedimentary metagenomes.</title>
        <authorList>
            <person name="Kawai M."/>
            <person name="Futagami T."/>
            <person name="Toyoda A."/>
            <person name="Takaki Y."/>
            <person name="Nishi S."/>
            <person name="Hori S."/>
            <person name="Arai W."/>
            <person name="Tsubouchi T."/>
            <person name="Morono Y."/>
            <person name="Uchiyama I."/>
            <person name="Ito T."/>
            <person name="Fujiyama A."/>
            <person name="Inagaki F."/>
            <person name="Takami H."/>
        </authorList>
    </citation>
    <scope>NUCLEOTIDE SEQUENCE</scope>
    <source>
        <strain evidence="2">Expedition CK06-06</strain>
    </source>
</reference>
<organism evidence="2">
    <name type="scientific">marine sediment metagenome</name>
    <dbReference type="NCBI Taxonomy" id="412755"/>
    <lineage>
        <taxon>unclassified sequences</taxon>
        <taxon>metagenomes</taxon>
        <taxon>ecological metagenomes</taxon>
    </lineage>
</organism>
<dbReference type="Gene3D" id="3.10.690.10">
    <property type="entry name" value="Bifunctional nuclease domain"/>
    <property type="match status" value="1"/>
</dbReference>
<protein>
    <recommendedName>
        <fullName evidence="1">BFN domain-containing protein</fullName>
    </recommendedName>
</protein>
<sequence>MHIVVLEDLNSERMLPIWIGVFEANAIALKIENISTPRPMTHDLLKSFLDKLNISIEKIVVNDVKDNTFFAQIHCHNKDQAMTIDSRPSDAIALALRVEAPIFVENEVVKKAHSLKFDDNLEDSEKL</sequence>
<dbReference type="GO" id="GO:0004518">
    <property type="term" value="F:nuclease activity"/>
    <property type="evidence" value="ECO:0007669"/>
    <property type="project" value="InterPro"/>
</dbReference>
<evidence type="ECO:0000313" key="2">
    <source>
        <dbReference type="EMBL" id="GAI82274.1"/>
    </source>
</evidence>
<proteinExistence type="predicted"/>
<name>X1TQE6_9ZZZZ</name>
<dbReference type="Pfam" id="PF02577">
    <property type="entry name" value="BFN_dom"/>
    <property type="match status" value="1"/>
</dbReference>
<dbReference type="AlphaFoldDB" id="X1TQE6"/>
<dbReference type="PROSITE" id="PS51658">
    <property type="entry name" value="BFN"/>
    <property type="match status" value="1"/>
</dbReference>